<dbReference type="Gene3D" id="3.20.20.80">
    <property type="entry name" value="Glycosidases"/>
    <property type="match status" value="1"/>
</dbReference>
<dbReference type="InterPro" id="IPR001223">
    <property type="entry name" value="Glyco_hydro18_cat"/>
</dbReference>
<dbReference type="Pfam" id="PF00704">
    <property type="entry name" value="Glyco_hydro_18"/>
    <property type="match status" value="1"/>
</dbReference>
<dbReference type="PROSITE" id="PS51910">
    <property type="entry name" value="GH18_2"/>
    <property type="match status" value="1"/>
</dbReference>
<keyword evidence="3" id="KW-1185">Reference proteome</keyword>
<organism evidence="2 3">
    <name type="scientific">Fusibacter paucivorans</name>
    <dbReference type="NCBI Taxonomy" id="76009"/>
    <lineage>
        <taxon>Bacteria</taxon>
        <taxon>Bacillati</taxon>
        <taxon>Bacillota</taxon>
        <taxon>Clostridia</taxon>
        <taxon>Eubacteriales</taxon>
        <taxon>Eubacteriales Family XII. Incertae Sedis</taxon>
        <taxon>Fusibacter</taxon>
    </lineage>
</organism>
<reference evidence="2 3" key="1">
    <citation type="submission" date="2021-05" db="EMBL/GenBank/DDBJ databases">
        <title>Fusibacter ferrireducens sp. nov., an anaerobic, sulfur- and Fe-reducing bacterium isolated from the mangrove sediment.</title>
        <authorList>
            <person name="Qiu D."/>
        </authorList>
    </citation>
    <scope>NUCLEOTIDE SEQUENCE [LARGE SCALE GENOMIC DNA]</scope>
    <source>
        <strain evidence="2 3">DSM 12116</strain>
    </source>
</reference>
<dbReference type="Proteomes" id="UP000746471">
    <property type="component" value="Unassembled WGS sequence"/>
</dbReference>
<dbReference type="RefSeq" id="WP_213236815.1">
    <property type="nucleotide sequence ID" value="NZ_JAHBCL010000015.1"/>
</dbReference>
<evidence type="ECO:0000313" key="3">
    <source>
        <dbReference type="Proteomes" id="UP000746471"/>
    </source>
</evidence>
<dbReference type="Gene3D" id="3.10.50.10">
    <property type="match status" value="1"/>
</dbReference>
<feature type="domain" description="GH18" evidence="1">
    <location>
        <begin position="238"/>
        <end position="556"/>
    </location>
</feature>
<dbReference type="InterPro" id="IPR011583">
    <property type="entry name" value="Chitinase_II/V-like_cat"/>
</dbReference>
<dbReference type="PANTHER" id="PTHR46066">
    <property type="entry name" value="CHITINASE DOMAIN-CONTAINING PROTEIN 1 FAMILY MEMBER"/>
    <property type="match status" value="1"/>
</dbReference>
<protein>
    <recommendedName>
        <fullName evidence="1">GH18 domain-containing protein</fullName>
    </recommendedName>
</protein>
<sequence length="556" mass="63054">MKSKLAIAVLLICVIGLSAKLFFLNQSYQSLLTSLIDEEADFNAVYLNDQLIGSDYLTDYEGQHYIALDLLTQYIDETVTLSNSGQRIYADLSEIAFDVGDEAIQAYLEANMSAVNVPLIYSEDRAYLSLDTVCRLYAYRYVYFDETGALLLYDDRTSVSTGTLQQGATKYKALPNGFAKYSETGVSEKIYMLSSADDYASALDAAGHFIYLKENVQTTPLPFEPQVVYDPVKLSTNEPISLTWEAIEQFGNNFSKLETPFEEGVNVVSPTWFNLNVNGILINSAELSYVRTAHEKGVKVWGLVKNNFDPDWTHDLLTNEIDQRYAVAQLLFYSAFYELDGINFDFENMYLKDQSAFSDFIAHASEMLQAADLTVSIDVTRPGGSDQWSKVYDRTRLGQAVDYVCLMAYDEFWGSSPQSGPVASLPWTEESIQMTLEEVPASKILLGVPLYMRVWEETKNSRGTYVKTGSKAITMNGLAQIKADKALEIQWDPDSEQYYGEYYENDKKYRIWIEDETSLQSRLNLAENYELPGIATWRRGYSSDPIDLFLEKWLKE</sequence>
<proteinExistence type="predicted"/>
<dbReference type="InterPro" id="IPR029070">
    <property type="entry name" value="Chitinase_insertion_sf"/>
</dbReference>
<evidence type="ECO:0000313" key="2">
    <source>
        <dbReference type="EMBL" id="MBS7526952.1"/>
    </source>
</evidence>
<name>A0ABS5PSB2_9FIRM</name>
<comment type="caution">
    <text evidence="2">The sequence shown here is derived from an EMBL/GenBank/DDBJ whole genome shotgun (WGS) entry which is preliminary data.</text>
</comment>
<dbReference type="EMBL" id="JAHBCL010000015">
    <property type="protein sequence ID" value="MBS7526952.1"/>
    <property type="molecule type" value="Genomic_DNA"/>
</dbReference>
<gene>
    <name evidence="2" type="ORF">KHM83_09700</name>
</gene>
<dbReference type="PANTHER" id="PTHR46066:SF2">
    <property type="entry name" value="CHITINASE DOMAIN-CONTAINING PROTEIN 1"/>
    <property type="match status" value="1"/>
</dbReference>
<accession>A0ABS5PSB2</accession>
<dbReference type="InterPro" id="IPR017853">
    <property type="entry name" value="GH"/>
</dbReference>
<dbReference type="SMART" id="SM00636">
    <property type="entry name" value="Glyco_18"/>
    <property type="match status" value="1"/>
</dbReference>
<dbReference type="SUPFAM" id="SSF51445">
    <property type="entry name" value="(Trans)glycosidases"/>
    <property type="match status" value="1"/>
</dbReference>
<evidence type="ECO:0000259" key="1">
    <source>
        <dbReference type="PROSITE" id="PS51910"/>
    </source>
</evidence>